<dbReference type="EMBL" id="SPOF01000007">
    <property type="protein sequence ID" value="TIB15333.1"/>
    <property type="molecule type" value="Genomic_DNA"/>
</dbReference>
<dbReference type="InterPro" id="IPR018087">
    <property type="entry name" value="Glyco_hydro_5_CS"/>
</dbReference>
<dbReference type="InterPro" id="IPR029055">
    <property type="entry name" value="Ntn_hydrolases_N"/>
</dbReference>
<feature type="domain" description="Glycoside hydrolase family 5 C-terminal" evidence="11">
    <location>
        <begin position="771"/>
        <end position="843"/>
    </location>
</feature>
<dbReference type="InterPro" id="IPR013780">
    <property type="entry name" value="Glyco_hydro_b"/>
</dbReference>
<dbReference type="InterPro" id="IPR041036">
    <property type="entry name" value="GH5_C"/>
</dbReference>
<evidence type="ECO:0000256" key="6">
    <source>
        <dbReference type="ARBA" id="ARBA00023242"/>
    </source>
</evidence>
<feature type="domain" description="Glycoside hydrolase family 5" evidence="10">
    <location>
        <begin position="263"/>
        <end position="451"/>
    </location>
</feature>
<dbReference type="FunFam" id="3.60.20.10:FF:000008">
    <property type="entry name" value="Proteasome subunit beta type-4"/>
    <property type="match status" value="1"/>
</dbReference>
<comment type="subunit">
    <text evidence="8">The 26S proteasome consists of a 20S proteasome core and two 19S regulatory subunits. The 20S proteasome core is composed of 28 subunits that are arranged in four stacked rings, resulting in a barrel-shaped structure. The two end rings are each formed by seven alpha subunits, and the two central rings are each formed by seven beta subunits. The catalytic chamber with the active sites is on the inside of the barrel.</text>
</comment>
<dbReference type="Pfam" id="PF18564">
    <property type="entry name" value="Glyco_hydro_5_C"/>
    <property type="match status" value="1"/>
</dbReference>
<dbReference type="Gene3D" id="2.60.40.1180">
    <property type="entry name" value="Golgi alpha-mannosidase II"/>
    <property type="match status" value="1"/>
</dbReference>
<dbReference type="Gene3D" id="3.20.20.80">
    <property type="entry name" value="Glycosidases"/>
    <property type="match status" value="2"/>
</dbReference>
<evidence type="ECO:0000256" key="8">
    <source>
        <dbReference type="ARBA" id="ARBA00026071"/>
    </source>
</evidence>
<keyword evidence="5" id="KW-0647">Proteasome</keyword>
<keyword evidence="6" id="KW-0539">Nucleus</keyword>
<evidence type="ECO:0000256" key="5">
    <source>
        <dbReference type="ARBA" id="ARBA00022942"/>
    </source>
</evidence>
<dbReference type="GO" id="GO:1904462">
    <property type="term" value="P:ergosteryl 3-beta-D-glucoside catabolic process"/>
    <property type="evidence" value="ECO:0007669"/>
    <property type="project" value="TreeGrafter"/>
</dbReference>
<evidence type="ECO:0000256" key="7">
    <source>
        <dbReference type="ARBA" id="ARBA00023295"/>
    </source>
</evidence>
<accession>A0A4T0HJW5</accession>
<evidence type="ECO:0000256" key="4">
    <source>
        <dbReference type="ARBA" id="ARBA00022801"/>
    </source>
</evidence>
<evidence type="ECO:0000259" key="10">
    <source>
        <dbReference type="Pfam" id="PF00150"/>
    </source>
</evidence>
<dbReference type="InterPro" id="IPR001353">
    <property type="entry name" value="Proteasome_sua/b"/>
</dbReference>
<dbReference type="GO" id="GO:0050295">
    <property type="term" value="F:steryl-beta-glucosidase activity"/>
    <property type="evidence" value="ECO:0007669"/>
    <property type="project" value="TreeGrafter"/>
</dbReference>
<evidence type="ECO:0000256" key="2">
    <source>
        <dbReference type="ARBA" id="ARBA00005641"/>
    </source>
</evidence>
<keyword evidence="3" id="KW-0963">Cytoplasm</keyword>
<reference evidence="12 13" key="1">
    <citation type="submission" date="2019-03" db="EMBL/GenBank/DDBJ databases">
        <title>Sequencing 23 genomes of Wallemia ichthyophaga.</title>
        <authorList>
            <person name="Gostincar C."/>
        </authorList>
    </citation>
    <scope>NUCLEOTIDE SEQUENCE [LARGE SCALE GENOMIC DNA]</scope>
    <source>
        <strain evidence="12 13">EXF-8621</strain>
    </source>
</reference>
<dbReference type="AlphaFoldDB" id="A0A4T0HJW5"/>
<dbReference type="InterPro" id="IPR035206">
    <property type="entry name" value="Proteasome_beta2"/>
</dbReference>
<dbReference type="SUPFAM" id="SSF56235">
    <property type="entry name" value="N-terminal nucleophile aminohydrolases (Ntn hydrolases)"/>
    <property type="match status" value="1"/>
</dbReference>
<dbReference type="CDD" id="cd03758">
    <property type="entry name" value="proteasome_beta_type_2"/>
    <property type="match status" value="1"/>
</dbReference>
<dbReference type="Gene3D" id="3.60.20.10">
    <property type="entry name" value="Glutamine Phosphoribosylpyrophosphate, subunit 1, domain 1"/>
    <property type="match status" value="1"/>
</dbReference>
<gene>
    <name evidence="12" type="ORF">E3P90_00838</name>
</gene>
<dbReference type="Proteomes" id="UP000306954">
    <property type="component" value="Unassembled WGS sequence"/>
</dbReference>
<dbReference type="Pfam" id="PF00150">
    <property type="entry name" value="Cellulase"/>
    <property type="match status" value="1"/>
</dbReference>
<dbReference type="PANTHER" id="PTHR31308">
    <property type="match status" value="1"/>
</dbReference>
<protein>
    <recommendedName>
        <fullName evidence="9">Probable proteasome subunit beta type-4</fullName>
    </recommendedName>
</protein>
<comment type="similarity">
    <text evidence="2">Belongs to the glycosyl hydrolase 5 (cellulase A) family.</text>
</comment>
<dbReference type="GO" id="GO:0010498">
    <property type="term" value="P:proteasomal protein catabolic process"/>
    <property type="evidence" value="ECO:0007669"/>
    <property type="project" value="InterPro"/>
</dbReference>
<dbReference type="InterPro" id="IPR001547">
    <property type="entry name" value="Glyco_hydro_5"/>
</dbReference>
<dbReference type="PANTHER" id="PTHR31308:SF5">
    <property type="entry name" value="ERGOSTERYL-BETA-GLUCOSIDASE"/>
    <property type="match status" value="1"/>
</dbReference>
<evidence type="ECO:0000259" key="11">
    <source>
        <dbReference type="Pfam" id="PF18564"/>
    </source>
</evidence>
<comment type="caution">
    <text evidence="12">The sequence shown here is derived from an EMBL/GenBank/DDBJ whole genome shotgun (WGS) entry which is preliminary data.</text>
</comment>
<comment type="subcellular location">
    <subcellularLocation>
        <location evidence="1">Nucleus</location>
    </subcellularLocation>
</comment>
<dbReference type="GO" id="GO:0005634">
    <property type="term" value="C:nucleus"/>
    <property type="evidence" value="ECO:0007669"/>
    <property type="project" value="UniProtKB-SubCell"/>
</dbReference>
<dbReference type="InterPro" id="IPR017853">
    <property type="entry name" value="GH"/>
</dbReference>
<dbReference type="InterPro" id="IPR023333">
    <property type="entry name" value="Proteasome_suB-type"/>
</dbReference>
<dbReference type="InterPro" id="IPR052066">
    <property type="entry name" value="Glycosphingolipid_Hydrolases"/>
</dbReference>
<dbReference type="GO" id="GO:0019774">
    <property type="term" value="C:proteasome core complex, beta-subunit complex"/>
    <property type="evidence" value="ECO:0007669"/>
    <property type="project" value="UniProtKB-ARBA"/>
</dbReference>
<dbReference type="PROSITE" id="PS00659">
    <property type="entry name" value="GLYCOSYL_HYDROL_F5"/>
    <property type="match status" value="1"/>
</dbReference>
<evidence type="ECO:0000256" key="9">
    <source>
        <dbReference type="ARBA" id="ARBA00041151"/>
    </source>
</evidence>
<dbReference type="PROSITE" id="PS51476">
    <property type="entry name" value="PROTEASOME_BETA_2"/>
    <property type="match status" value="1"/>
</dbReference>
<keyword evidence="7" id="KW-0326">Glycosidase</keyword>
<sequence>MESQLALTGKDYVLIVSDTNAAMSIIRMKNDEDKMRELSEHLVMAFNGESGDTLQFAEFVERNLRLYTLRHDIELQPKAAASWIRRQLADSLRSRHPYAVNLLLGGYDVPSDTPALFWLDYLGTLAHVPYACHGYASFFATSTFDRYHKPDMDLDAGIQLMKRATDEVEKRLIVNPGGWKARLVTRDATSMSDLGAADWTGIDLRINGANISDQFNRNCYLRGVNLSGGSKLPSNQTHDDADDFFDSANASFINRPFALLDAAYHLTKLRNAGHTILRLLVTWEALEHAGLGKYDYAYMEYLKKLCGVIEQHGMRIIIDAHQDIWSRVTGGSGAPAWTVTMAGYDLRHLDDAAAAYHYPLRHQKGSNWSAQPGDGLEEGVWPSGYQKSCAATLATLFWAGSVFAPGLTIDGRNIQHVFQEAYIRAYAELARYLSPSHAVLAFDLINEPHRGYIELDSFERWNYNTDLHIAHVPSPVQGMALGMGYPVSVAYYERSFPFPTRKTGERHITPRRKAFQDTRCCPWLNEGVWAWSSDKEKPVVLRQNYFQFNPVSRERVEWYRDFYWPFARSFADGISKAAYNGQLWNVVEPIPNEFFPHVPALLRPHNLIASPHWYDLNMLFKKVGTWWSVNVQGLARGMMIWNALYIGDAGLRKNYSVQIGRIVRETRRTLGALPIFFGETGIPMDINNGEGQYQGEWRHHRAALDALISALEIHAVGYTLWNYNPDNTDEDGDVWNGENFSLFSKSARSAHSNSQSKSLTDGLRIPDVWIRPYACKVSGEVLCTEYLVSLRKYTLRMAARKGTTEIYVPSHYFASLAVEVSGGSYTYNKEKQSVYWTTEEEEEATLTLHNPDIKVEESWLSLYGPLLASLLFLVAAVVTSNLLTPIILAIKEQNASWTCESYSSADIRCRQKSFLPVQCVSKRSAVHTAIAHLRKELSQPFDAVFVARMCGEEVHSTTTAAAAFSLRHPLPDAVSVLEGYTALISTHRTASAGSKQARAATSIPTWSASYSALRELGSSRTTFIRAFERPKSIPTAWRAMARPMNTFMKLILSPL</sequence>
<dbReference type="GO" id="GO:0000272">
    <property type="term" value="P:polysaccharide catabolic process"/>
    <property type="evidence" value="ECO:0007669"/>
    <property type="project" value="InterPro"/>
</dbReference>
<evidence type="ECO:0000256" key="1">
    <source>
        <dbReference type="ARBA" id="ARBA00004123"/>
    </source>
</evidence>
<dbReference type="SUPFAM" id="SSF51445">
    <property type="entry name" value="(Trans)glycosidases"/>
    <property type="match status" value="1"/>
</dbReference>
<name>A0A4T0HJW5_WALIC</name>
<proteinExistence type="inferred from homology"/>
<evidence type="ECO:0000313" key="13">
    <source>
        <dbReference type="Proteomes" id="UP000306954"/>
    </source>
</evidence>
<evidence type="ECO:0000313" key="12">
    <source>
        <dbReference type="EMBL" id="TIB15333.1"/>
    </source>
</evidence>
<evidence type="ECO:0000256" key="3">
    <source>
        <dbReference type="ARBA" id="ARBA00022490"/>
    </source>
</evidence>
<organism evidence="12 13">
    <name type="scientific">Wallemia ichthyophaga</name>
    <dbReference type="NCBI Taxonomy" id="245174"/>
    <lineage>
        <taxon>Eukaryota</taxon>
        <taxon>Fungi</taxon>
        <taxon>Dikarya</taxon>
        <taxon>Basidiomycota</taxon>
        <taxon>Wallemiomycotina</taxon>
        <taxon>Wallemiomycetes</taxon>
        <taxon>Wallemiales</taxon>
        <taxon>Wallemiaceae</taxon>
        <taxon>Wallemia</taxon>
    </lineage>
</organism>
<dbReference type="Pfam" id="PF00227">
    <property type="entry name" value="Proteasome"/>
    <property type="match status" value="1"/>
</dbReference>
<keyword evidence="4" id="KW-0378">Hydrolase</keyword>